<name>A0ABD2CQU4_VESMC</name>
<keyword evidence="3" id="KW-1185">Reference proteome</keyword>
<gene>
    <name evidence="2" type="ORF">V1477_004181</name>
</gene>
<dbReference type="AlphaFoldDB" id="A0ABD2CQU4"/>
<reference evidence="2 3" key="1">
    <citation type="journal article" date="2024" name="Ann. Entomol. Soc. Am.">
        <title>Genomic analyses of the southern and eastern yellowjacket wasps (Hymenoptera: Vespidae) reveal evolutionary signatures of social life.</title>
        <authorList>
            <person name="Catto M.A."/>
            <person name="Caine P.B."/>
            <person name="Orr S.E."/>
            <person name="Hunt B.G."/>
            <person name="Goodisman M.A.D."/>
        </authorList>
    </citation>
    <scope>NUCLEOTIDE SEQUENCE [LARGE SCALE GENOMIC DNA]</scope>
    <source>
        <strain evidence="2">232</strain>
        <tissue evidence="2">Head and thorax</tissue>
    </source>
</reference>
<feature type="region of interest" description="Disordered" evidence="1">
    <location>
        <begin position="107"/>
        <end position="138"/>
    </location>
</feature>
<accession>A0ABD2CQU4</accession>
<evidence type="ECO:0000313" key="3">
    <source>
        <dbReference type="Proteomes" id="UP001607303"/>
    </source>
</evidence>
<feature type="region of interest" description="Disordered" evidence="1">
    <location>
        <begin position="34"/>
        <end position="65"/>
    </location>
</feature>
<evidence type="ECO:0000313" key="2">
    <source>
        <dbReference type="EMBL" id="KAL2747489.1"/>
    </source>
</evidence>
<organism evidence="2 3">
    <name type="scientific">Vespula maculifrons</name>
    <name type="common">Eastern yellow jacket</name>
    <name type="synonym">Wasp</name>
    <dbReference type="NCBI Taxonomy" id="7453"/>
    <lineage>
        <taxon>Eukaryota</taxon>
        <taxon>Metazoa</taxon>
        <taxon>Ecdysozoa</taxon>
        <taxon>Arthropoda</taxon>
        <taxon>Hexapoda</taxon>
        <taxon>Insecta</taxon>
        <taxon>Pterygota</taxon>
        <taxon>Neoptera</taxon>
        <taxon>Endopterygota</taxon>
        <taxon>Hymenoptera</taxon>
        <taxon>Apocrita</taxon>
        <taxon>Aculeata</taxon>
        <taxon>Vespoidea</taxon>
        <taxon>Vespidae</taxon>
        <taxon>Vespinae</taxon>
        <taxon>Vespula</taxon>
    </lineage>
</organism>
<protein>
    <submittedName>
        <fullName evidence="2">Uncharacterized protein</fullName>
    </submittedName>
</protein>
<sequence length="159" mass="17336">IPSWDPSVNDGSTCRKNYDRSFVPVLVPSHTTGCTNPVDSAPGTSITIPSPSPSPSPSSSPLLHQQRQQQIVVSFYIASRFYLNELQVGSKMDSSLAKCMHDGRGIHNDPPLSSSLTLNSTTTSTTNTNTNTNTNTTKSEEERVAYIDLSLIYRFDAKI</sequence>
<evidence type="ECO:0000256" key="1">
    <source>
        <dbReference type="SAM" id="MobiDB-lite"/>
    </source>
</evidence>
<feature type="compositionally biased region" description="Low complexity" evidence="1">
    <location>
        <begin position="112"/>
        <end position="137"/>
    </location>
</feature>
<comment type="caution">
    <text evidence="2">The sequence shown here is derived from an EMBL/GenBank/DDBJ whole genome shotgun (WGS) entry which is preliminary data.</text>
</comment>
<proteinExistence type="predicted"/>
<dbReference type="EMBL" id="JAYRBN010000035">
    <property type="protein sequence ID" value="KAL2747489.1"/>
    <property type="molecule type" value="Genomic_DNA"/>
</dbReference>
<feature type="non-terminal residue" evidence="2">
    <location>
        <position position="1"/>
    </location>
</feature>
<dbReference type="Proteomes" id="UP001607303">
    <property type="component" value="Unassembled WGS sequence"/>
</dbReference>
<feature type="compositionally biased region" description="Polar residues" evidence="1">
    <location>
        <begin position="34"/>
        <end position="48"/>
    </location>
</feature>